<evidence type="ECO:0000313" key="2">
    <source>
        <dbReference type="Proteomes" id="UP000199577"/>
    </source>
</evidence>
<accession>A0A1I1IGR0</accession>
<dbReference type="OrthoDB" id="798052at2"/>
<keyword evidence="2" id="KW-1185">Reference proteome</keyword>
<sequence length="89" mass="10344">MKTLDRYQLESMGFLPPEGPCLSGDGRLLRFFIWRNKPWLGVEEYLPANMPTDLSAENKSEVYAVNYGTHRVEPVNTLEEIQAFLFNQY</sequence>
<protein>
    <submittedName>
        <fullName evidence="1">Uncharacterized protein</fullName>
    </submittedName>
</protein>
<dbReference type="AlphaFoldDB" id="A0A1I1IGR0"/>
<dbReference type="Proteomes" id="UP000199577">
    <property type="component" value="Unassembled WGS sequence"/>
</dbReference>
<dbReference type="RefSeq" id="WP_090973630.1">
    <property type="nucleotide sequence ID" value="NZ_FOLL01000009.1"/>
</dbReference>
<gene>
    <name evidence="1" type="ORF">SAMN05421747_10955</name>
</gene>
<dbReference type="STRING" id="623281.SAMN05421747_10955"/>
<organism evidence="1 2">
    <name type="scientific">Parapedobacter composti</name>
    <dbReference type="NCBI Taxonomy" id="623281"/>
    <lineage>
        <taxon>Bacteria</taxon>
        <taxon>Pseudomonadati</taxon>
        <taxon>Bacteroidota</taxon>
        <taxon>Sphingobacteriia</taxon>
        <taxon>Sphingobacteriales</taxon>
        <taxon>Sphingobacteriaceae</taxon>
        <taxon>Parapedobacter</taxon>
    </lineage>
</organism>
<evidence type="ECO:0000313" key="1">
    <source>
        <dbReference type="EMBL" id="SFC35375.1"/>
    </source>
</evidence>
<name>A0A1I1IGR0_9SPHI</name>
<dbReference type="EMBL" id="FOLL01000009">
    <property type="protein sequence ID" value="SFC35375.1"/>
    <property type="molecule type" value="Genomic_DNA"/>
</dbReference>
<proteinExistence type="predicted"/>
<reference evidence="1 2" key="1">
    <citation type="submission" date="2016-10" db="EMBL/GenBank/DDBJ databases">
        <authorList>
            <person name="de Groot N.N."/>
        </authorList>
    </citation>
    <scope>NUCLEOTIDE SEQUENCE [LARGE SCALE GENOMIC DNA]</scope>
    <source>
        <strain evidence="1 2">DSM 22900</strain>
    </source>
</reference>